<gene>
    <name evidence="1" type="ORF">RO3G_15323</name>
</gene>
<dbReference type="AlphaFoldDB" id="I1CQ82"/>
<dbReference type="OrthoDB" id="2288585at2759"/>
<dbReference type="InParanoid" id="I1CQ82"/>
<dbReference type="RefSeq" id="XP_067526008.1">
    <property type="nucleotide sequence ID" value="XM_067669907.1"/>
</dbReference>
<proteinExistence type="predicted"/>
<sequence length="140" mass="16143">MFWDNSYYGKALDLAKNIIDVIPRHHAYINQLKKDGYHIIGYYRKSKSPSNNRIALLQRMVNILRQRSLVDKVFVSPYSNVKQDLNDKDTLLSELDQVNGDTEAFIQNNDKVCVVALDYAGFTTNMSDLKSILRQRSIAE</sequence>
<organism evidence="1 2">
    <name type="scientific">Rhizopus delemar (strain RA 99-880 / ATCC MYA-4621 / FGSC 9543 / NRRL 43880)</name>
    <name type="common">Mucormycosis agent</name>
    <name type="synonym">Rhizopus arrhizus var. delemar</name>
    <dbReference type="NCBI Taxonomy" id="246409"/>
    <lineage>
        <taxon>Eukaryota</taxon>
        <taxon>Fungi</taxon>
        <taxon>Fungi incertae sedis</taxon>
        <taxon>Mucoromycota</taxon>
        <taxon>Mucoromycotina</taxon>
        <taxon>Mucoromycetes</taxon>
        <taxon>Mucorales</taxon>
        <taxon>Mucorineae</taxon>
        <taxon>Rhizopodaceae</taxon>
        <taxon>Rhizopus</taxon>
    </lineage>
</organism>
<dbReference type="OMA" id="NTHGSTV"/>
<name>I1CQ82_RHIO9</name>
<dbReference type="EMBL" id="CH476747">
    <property type="protein sequence ID" value="EIE90612.1"/>
    <property type="molecule type" value="Genomic_DNA"/>
</dbReference>
<evidence type="ECO:0000313" key="2">
    <source>
        <dbReference type="Proteomes" id="UP000009138"/>
    </source>
</evidence>
<keyword evidence="2" id="KW-1185">Reference proteome</keyword>
<evidence type="ECO:0000313" key="1">
    <source>
        <dbReference type="EMBL" id="EIE90612.1"/>
    </source>
</evidence>
<accession>I1CQ82</accession>
<dbReference type="Proteomes" id="UP000009138">
    <property type="component" value="Unassembled WGS sequence"/>
</dbReference>
<protein>
    <submittedName>
        <fullName evidence="1">Uncharacterized protein</fullName>
    </submittedName>
</protein>
<dbReference type="GeneID" id="93622288"/>
<reference evidence="1 2" key="1">
    <citation type="journal article" date="2009" name="PLoS Genet.">
        <title>Genomic analysis of the basal lineage fungus Rhizopus oryzae reveals a whole-genome duplication.</title>
        <authorList>
            <person name="Ma L.-J."/>
            <person name="Ibrahim A.S."/>
            <person name="Skory C."/>
            <person name="Grabherr M.G."/>
            <person name="Burger G."/>
            <person name="Butler M."/>
            <person name="Elias M."/>
            <person name="Idnurm A."/>
            <person name="Lang B.F."/>
            <person name="Sone T."/>
            <person name="Abe A."/>
            <person name="Calvo S.E."/>
            <person name="Corrochano L.M."/>
            <person name="Engels R."/>
            <person name="Fu J."/>
            <person name="Hansberg W."/>
            <person name="Kim J.-M."/>
            <person name="Kodira C.D."/>
            <person name="Koehrsen M.J."/>
            <person name="Liu B."/>
            <person name="Miranda-Saavedra D."/>
            <person name="O'Leary S."/>
            <person name="Ortiz-Castellanos L."/>
            <person name="Poulter R."/>
            <person name="Rodriguez-Romero J."/>
            <person name="Ruiz-Herrera J."/>
            <person name="Shen Y.-Q."/>
            <person name="Zeng Q."/>
            <person name="Galagan J."/>
            <person name="Birren B.W."/>
            <person name="Cuomo C.A."/>
            <person name="Wickes B.L."/>
        </authorList>
    </citation>
    <scope>NUCLEOTIDE SEQUENCE [LARGE SCALE GENOMIC DNA]</scope>
    <source>
        <strain evidence="2">RA 99-880 / ATCC MYA-4621 / FGSC 9543 / NRRL 43880</strain>
    </source>
</reference>
<dbReference type="VEuPathDB" id="FungiDB:RO3G_15323"/>